<dbReference type="Proteomes" id="UP000314294">
    <property type="component" value="Unassembled WGS sequence"/>
</dbReference>
<accession>A0A4Z2FWI1</accession>
<gene>
    <name evidence="2" type="ORF">EYF80_044174</name>
</gene>
<feature type="region of interest" description="Disordered" evidence="1">
    <location>
        <begin position="93"/>
        <end position="112"/>
    </location>
</feature>
<dbReference type="EMBL" id="SRLO01000834">
    <property type="protein sequence ID" value="TNN45628.1"/>
    <property type="molecule type" value="Genomic_DNA"/>
</dbReference>
<dbReference type="AlphaFoldDB" id="A0A4Z2FWI1"/>
<organism evidence="2 3">
    <name type="scientific">Liparis tanakae</name>
    <name type="common">Tanaka's snailfish</name>
    <dbReference type="NCBI Taxonomy" id="230148"/>
    <lineage>
        <taxon>Eukaryota</taxon>
        <taxon>Metazoa</taxon>
        <taxon>Chordata</taxon>
        <taxon>Craniata</taxon>
        <taxon>Vertebrata</taxon>
        <taxon>Euteleostomi</taxon>
        <taxon>Actinopterygii</taxon>
        <taxon>Neopterygii</taxon>
        <taxon>Teleostei</taxon>
        <taxon>Neoteleostei</taxon>
        <taxon>Acanthomorphata</taxon>
        <taxon>Eupercaria</taxon>
        <taxon>Perciformes</taxon>
        <taxon>Cottioidei</taxon>
        <taxon>Cottales</taxon>
        <taxon>Liparidae</taxon>
        <taxon>Liparis</taxon>
    </lineage>
</organism>
<protein>
    <submittedName>
        <fullName evidence="2">Uncharacterized protein</fullName>
    </submittedName>
</protein>
<evidence type="ECO:0000256" key="1">
    <source>
        <dbReference type="SAM" id="MobiDB-lite"/>
    </source>
</evidence>
<name>A0A4Z2FWI1_9TELE</name>
<proteinExistence type="predicted"/>
<keyword evidence="3" id="KW-1185">Reference proteome</keyword>
<reference evidence="2 3" key="1">
    <citation type="submission" date="2019-03" db="EMBL/GenBank/DDBJ databases">
        <title>First draft genome of Liparis tanakae, snailfish: a comprehensive survey of snailfish specific genes.</title>
        <authorList>
            <person name="Kim W."/>
            <person name="Song I."/>
            <person name="Jeong J.-H."/>
            <person name="Kim D."/>
            <person name="Kim S."/>
            <person name="Ryu S."/>
            <person name="Song J.Y."/>
            <person name="Lee S.K."/>
        </authorList>
    </citation>
    <scope>NUCLEOTIDE SEQUENCE [LARGE SCALE GENOMIC DNA]</scope>
    <source>
        <tissue evidence="2">Muscle</tissue>
    </source>
</reference>
<sequence>MAIYASATAIGGLWGENSTMEPPGRFDLLSVSDDQRHIVQSTLAAWATSTQLYSLFRRTPTLTNDSSFVGWRWRDEDAGSLAADWLEKSLTSTSRTQPLSPRASARCPQIYK</sequence>
<evidence type="ECO:0000313" key="2">
    <source>
        <dbReference type="EMBL" id="TNN45628.1"/>
    </source>
</evidence>
<evidence type="ECO:0000313" key="3">
    <source>
        <dbReference type="Proteomes" id="UP000314294"/>
    </source>
</evidence>
<comment type="caution">
    <text evidence="2">The sequence shown here is derived from an EMBL/GenBank/DDBJ whole genome shotgun (WGS) entry which is preliminary data.</text>
</comment>